<keyword evidence="3" id="KW-1185">Reference proteome</keyword>
<evidence type="ECO:0000313" key="2">
    <source>
        <dbReference type="EMBL" id="MCQ4165134.1"/>
    </source>
</evidence>
<accession>A0ABT1QS83</accession>
<sequence length="494" mass="54881">MNLLDQIISWVSPAAGLARARHRLQLDQVRRYEGAAHGRRTDSWLTRSTSANAELQLALPKLRDRHRDLVRNNGWVLRAKQAVVAHTIGHGITSKLRANKTAQKRWNAWANSTACDADGRHNWYGLQALIWGTVFEAGECLIRRRWRRPEDGFAIPMQLQVLEPDRLDHSKTELLDSGRIVQGVQFNAWGQRIGYWLFPEHPGDLIGVAAASEFVAAADILHIFRQDRPEQVRGVPWGAANIVTVRDMDDCEDAFLFRQKIANCQVGVIYDENPQAPQGQNQPAMSEAFQPGRFDYLRPGQKIAFNTPPPASDINPMLRHYLLRIAMTYGITYAALTGDLTRVNFSSGRMGNIDMGRNITQWQWLTLAPQLLDPVVAWFGEALAMTGMAVRDLIADHGMPRREMIDPGKEIAAIVAAIRAGLTTLPAALRELGEDADELLDEYAATNAVLDKLGLKLDSDPRNGTAKASKSGARSKRRVTTRAKSRPAAAAKAA</sequence>
<dbReference type="Pfam" id="PF05136">
    <property type="entry name" value="Phage_portal_2"/>
    <property type="match status" value="1"/>
</dbReference>
<feature type="region of interest" description="Disordered" evidence="1">
    <location>
        <begin position="457"/>
        <end position="494"/>
    </location>
</feature>
<dbReference type="Proteomes" id="UP001165498">
    <property type="component" value="Unassembled WGS sequence"/>
</dbReference>
<feature type="compositionally biased region" description="Basic residues" evidence="1">
    <location>
        <begin position="473"/>
        <end position="485"/>
    </location>
</feature>
<organism evidence="2 3">
    <name type="scientific">Tahibacter harae</name>
    <dbReference type="NCBI Taxonomy" id="2963937"/>
    <lineage>
        <taxon>Bacteria</taxon>
        <taxon>Pseudomonadati</taxon>
        <taxon>Pseudomonadota</taxon>
        <taxon>Gammaproteobacteria</taxon>
        <taxon>Lysobacterales</taxon>
        <taxon>Rhodanobacteraceae</taxon>
        <taxon>Tahibacter</taxon>
    </lineage>
</organism>
<proteinExistence type="predicted"/>
<name>A0ABT1QS83_9GAMM</name>
<gene>
    <name evidence="2" type="ORF">NM961_10475</name>
</gene>
<dbReference type="InterPro" id="IPR006429">
    <property type="entry name" value="Phage_lambda_portal"/>
</dbReference>
<reference evidence="2" key="1">
    <citation type="submission" date="2022-07" db="EMBL/GenBank/DDBJ databases">
        <title>Tahibacter sp., a new gammaproteobacterium isolated from the silt sample collected at pig farm.</title>
        <authorList>
            <person name="Chen H."/>
        </authorList>
    </citation>
    <scope>NUCLEOTIDE SEQUENCE</scope>
    <source>
        <strain evidence="2">P2K</strain>
    </source>
</reference>
<evidence type="ECO:0000256" key="1">
    <source>
        <dbReference type="SAM" id="MobiDB-lite"/>
    </source>
</evidence>
<comment type="caution">
    <text evidence="2">The sequence shown here is derived from an EMBL/GenBank/DDBJ whole genome shotgun (WGS) entry which is preliminary data.</text>
</comment>
<evidence type="ECO:0000313" key="3">
    <source>
        <dbReference type="Proteomes" id="UP001165498"/>
    </source>
</evidence>
<dbReference type="NCBIfam" id="TIGR01539">
    <property type="entry name" value="portal_lambda"/>
    <property type="match status" value="1"/>
</dbReference>
<protein>
    <submittedName>
        <fullName evidence="2">Phage portal protein</fullName>
    </submittedName>
</protein>
<dbReference type="RefSeq" id="WP_255914199.1">
    <property type="nucleotide sequence ID" value="NZ_JANFQO010000008.1"/>
</dbReference>
<dbReference type="EMBL" id="JANFQO010000008">
    <property type="protein sequence ID" value="MCQ4165134.1"/>
    <property type="molecule type" value="Genomic_DNA"/>
</dbReference>